<dbReference type="AlphaFoldDB" id="A0A919ICS9"/>
<accession>A0A919ICS9</accession>
<evidence type="ECO:0000259" key="8">
    <source>
        <dbReference type="Pfam" id="PF06414"/>
    </source>
</evidence>
<reference evidence="9" key="1">
    <citation type="submission" date="2021-01" db="EMBL/GenBank/DDBJ databases">
        <title>Whole genome shotgun sequence of Actinoplanes cyaneus NBRC 14990.</title>
        <authorList>
            <person name="Komaki H."/>
            <person name="Tamura T."/>
        </authorList>
    </citation>
    <scope>NUCLEOTIDE SEQUENCE</scope>
    <source>
        <strain evidence="9">NBRC 14990</strain>
    </source>
</reference>
<name>A0A919ICS9_9ACTN</name>
<evidence type="ECO:0000256" key="3">
    <source>
        <dbReference type="ARBA" id="ARBA00022741"/>
    </source>
</evidence>
<dbReference type="Gene3D" id="3.40.50.300">
    <property type="entry name" value="P-loop containing nucleotide triphosphate hydrolases"/>
    <property type="match status" value="1"/>
</dbReference>
<keyword evidence="4" id="KW-0067">ATP-binding</keyword>
<keyword evidence="3" id="KW-0547">Nucleotide-binding</keyword>
<evidence type="ECO:0000256" key="2">
    <source>
        <dbReference type="ARBA" id="ARBA00011963"/>
    </source>
</evidence>
<dbReference type="EC" id="2.7.1.176" evidence="2"/>
<evidence type="ECO:0000256" key="4">
    <source>
        <dbReference type="ARBA" id="ARBA00022840"/>
    </source>
</evidence>
<organism evidence="9 10">
    <name type="scientific">Actinoplanes cyaneus</name>
    <dbReference type="NCBI Taxonomy" id="52696"/>
    <lineage>
        <taxon>Bacteria</taxon>
        <taxon>Bacillati</taxon>
        <taxon>Actinomycetota</taxon>
        <taxon>Actinomycetes</taxon>
        <taxon>Micromonosporales</taxon>
        <taxon>Micromonosporaceae</taxon>
        <taxon>Actinoplanes</taxon>
    </lineage>
</organism>
<dbReference type="GO" id="GO:0005524">
    <property type="term" value="F:ATP binding"/>
    <property type="evidence" value="ECO:0007669"/>
    <property type="project" value="UniProtKB-KW"/>
</dbReference>
<feature type="region of interest" description="Disordered" evidence="7">
    <location>
        <begin position="301"/>
        <end position="326"/>
    </location>
</feature>
<evidence type="ECO:0000256" key="7">
    <source>
        <dbReference type="SAM" id="MobiDB-lite"/>
    </source>
</evidence>
<evidence type="ECO:0000313" key="9">
    <source>
        <dbReference type="EMBL" id="GID63399.1"/>
    </source>
</evidence>
<feature type="domain" description="Zeta toxin" evidence="8">
    <location>
        <begin position="31"/>
        <end position="216"/>
    </location>
</feature>
<dbReference type="GO" id="GO:0016301">
    <property type="term" value="F:kinase activity"/>
    <property type="evidence" value="ECO:0007669"/>
    <property type="project" value="InterPro"/>
</dbReference>
<feature type="compositionally biased region" description="Basic and acidic residues" evidence="7">
    <location>
        <begin position="311"/>
        <end position="326"/>
    </location>
</feature>
<evidence type="ECO:0000313" key="10">
    <source>
        <dbReference type="Proteomes" id="UP000619479"/>
    </source>
</evidence>
<proteinExistence type="inferred from homology"/>
<evidence type="ECO:0000256" key="1">
    <source>
        <dbReference type="ARBA" id="ARBA00009104"/>
    </source>
</evidence>
<dbReference type="Proteomes" id="UP000619479">
    <property type="component" value="Unassembled WGS sequence"/>
</dbReference>
<dbReference type="SUPFAM" id="SSF52540">
    <property type="entry name" value="P-loop containing nucleoside triphosphate hydrolases"/>
    <property type="match status" value="1"/>
</dbReference>
<comment type="catalytic activity">
    <reaction evidence="6">
        <text>UDP-N-acetyl-alpha-D-glucosamine + ATP = UDP-N-acetyl-alpha-D-glucosamine 3'-phosphate + ADP + H(+)</text>
        <dbReference type="Rhea" id="RHEA:32671"/>
        <dbReference type="ChEBI" id="CHEBI:15378"/>
        <dbReference type="ChEBI" id="CHEBI:30616"/>
        <dbReference type="ChEBI" id="CHEBI:57705"/>
        <dbReference type="ChEBI" id="CHEBI:64353"/>
        <dbReference type="ChEBI" id="CHEBI:456216"/>
        <dbReference type="EC" id="2.7.1.176"/>
    </reaction>
</comment>
<dbReference type="InterPro" id="IPR027417">
    <property type="entry name" value="P-loop_NTPase"/>
</dbReference>
<evidence type="ECO:0000256" key="5">
    <source>
        <dbReference type="ARBA" id="ARBA00032897"/>
    </source>
</evidence>
<evidence type="ECO:0000256" key="6">
    <source>
        <dbReference type="ARBA" id="ARBA00048178"/>
    </source>
</evidence>
<dbReference type="Pfam" id="PF06414">
    <property type="entry name" value="Zeta_toxin"/>
    <property type="match status" value="1"/>
</dbReference>
<sequence>MPEAGTYKLPDDLAEQIFREDIVPERLEAEASSNPTVLFVTGQPGAGKSKSEQILRAALHLTDAVGLDADDLRTYHPDYELLSRLDDRTASSHMHADARRWLDMAIDTCIQQRADVVVSATFGDPQSGERQIQRFREAGYNVEVAAIGVHQTHSELSVIKRYQDAREREGFGRYVPEDVREGAYEGLSGTVEHIETGKLADAVYVYDRGGHQAYVNRLVDGEWEHPPAASEALQRTREENLLANAQWFAGTATGLQGSLPPDLTQQVERFAQNAVAASRQLGADPGTQQLYEKAAAELAKPYGIDVEQDDREPTREAHHSDPELGD</sequence>
<keyword evidence="10" id="KW-1185">Reference proteome</keyword>
<gene>
    <name evidence="9" type="ORF">Acy02nite_12800</name>
</gene>
<comment type="caution">
    <text evidence="9">The sequence shown here is derived from an EMBL/GenBank/DDBJ whole genome shotgun (WGS) entry which is preliminary data.</text>
</comment>
<protein>
    <recommendedName>
        <fullName evidence="5">UDP-N-acetylglucosamine kinase</fullName>
        <ecNumber evidence="2">2.7.1.176</ecNumber>
    </recommendedName>
    <alternativeName>
        <fullName evidence="5">UDP-N-acetylglucosamine kinase</fullName>
    </alternativeName>
</protein>
<dbReference type="EMBL" id="BOMH01000007">
    <property type="protein sequence ID" value="GID63399.1"/>
    <property type="molecule type" value="Genomic_DNA"/>
</dbReference>
<dbReference type="RefSeq" id="WP_203738819.1">
    <property type="nucleotide sequence ID" value="NZ_BAAAUC010000011.1"/>
</dbReference>
<dbReference type="InterPro" id="IPR010488">
    <property type="entry name" value="Zeta_toxin_domain"/>
</dbReference>
<comment type="similarity">
    <text evidence="1">Belongs to the zeta toxin family.</text>
</comment>